<feature type="region of interest" description="Disordered" evidence="1">
    <location>
        <begin position="81"/>
        <end position="105"/>
    </location>
</feature>
<keyword evidence="2" id="KW-0540">Nuclease</keyword>
<evidence type="ECO:0000313" key="3">
    <source>
        <dbReference type="Proteomes" id="UP000001977"/>
    </source>
</evidence>
<dbReference type="KEGG" id="bav:BAV0358"/>
<keyword evidence="3" id="KW-1185">Reference proteome</keyword>
<dbReference type="eggNOG" id="COG4127">
    <property type="taxonomic scope" value="Bacteria"/>
</dbReference>
<organism evidence="2 3">
    <name type="scientific">Bordetella avium (strain 197N)</name>
    <dbReference type="NCBI Taxonomy" id="360910"/>
    <lineage>
        <taxon>Bacteria</taxon>
        <taxon>Pseudomonadati</taxon>
        <taxon>Pseudomonadota</taxon>
        <taxon>Betaproteobacteria</taxon>
        <taxon>Burkholderiales</taxon>
        <taxon>Alcaligenaceae</taxon>
        <taxon>Bordetella</taxon>
    </lineage>
</organism>
<evidence type="ECO:0000313" key="2">
    <source>
        <dbReference type="EMBL" id="CAJ47962.1"/>
    </source>
</evidence>
<evidence type="ECO:0000256" key="1">
    <source>
        <dbReference type="SAM" id="MobiDB-lite"/>
    </source>
</evidence>
<dbReference type="AlphaFoldDB" id="Q2KZI0"/>
<keyword evidence="2" id="KW-0378">Hydrolase</keyword>
<sequence>MKCKRSLRVYCGQWTKTKVSGADRGKDILASPDGFGFQPPRLVIEVTHRNGRHKNNRGLYVSTGGFTKAAQYDAERPSMAAAISADKRRRQPEQAPVCPIRNIPR</sequence>
<protein>
    <submittedName>
        <fullName evidence="2">Restriction endonuclease (Partial)</fullName>
    </submittedName>
</protein>
<keyword evidence="2" id="KW-0255">Endonuclease</keyword>
<feature type="non-terminal residue" evidence="2">
    <location>
        <position position="1"/>
    </location>
</feature>
<reference evidence="2 3" key="1">
    <citation type="journal article" date="2006" name="J. Bacteriol.">
        <title>Comparison of the genome sequence of the poultry pathogen Bordetella avium with those of B. bronchiseptica, B. pertussis, and B. parapertussis reveals extensive diversity in surface structures associated with host interaction.</title>
        <authorList>
            <person name="Sebaihia M."/>
            <person name="Preston A."/>
            <person name="Maskell D.J."/>
            <person name="Kuzmiak H."/>
            <person name="Connell T.D."/>
            <person name="King N.D."/>
            <person name="Orndorff P.E."/>
            <person name="Miyamoto D.M."/>
            <person name="Thomson N.R."/>
            <person name="Harris D."/>
            <person name="Goble A."/>
            <person name="Lord A."/>
            <person name="Murphy L."/>
            <person name="Quail M.A."/>
            <person name="Rutter S."/>
            <person name="Squares R."/>
            <person name="Squares S."/>
            <person name="Woodward J."/>
            <person name="Parkhill J."/>
            <person name="Temple L.M."/>
        </authorList>
    </citation>
    <scope>NUCLEOTIDE SEQUENCE [LARGE SCALE GENOMIC DNA]</scope>
    <source>
        <strain evidence="2 3">197N</strain>
    </source>
</reference>
<proteinExistence type="predicted"/>
<dbReference type="HOGENOM" id="CLU_2242096_0_0_4"/>
<dbReference type="EMBL" id="AM167904">
    <property type="protein sequence ID" value="CAJ47962.1"/>
    <property type="molecule type" value="Genomic_DNA"/>
</dbReference>
<dbReference type="GO" id="GO:0004519">
    <property type="term" value="F:endonuclease activity"/>
    <property type="evidence" value="ECO:0007669"/>
    <property type="project" value="UniProtKB-KW"/>
</dbReference>
<gene>
    <name evidence="2" type="ordered locus">BAV0358</name>
</gene>
<accession>Q2KZI0</accession>
<dbReference type="Proteomes" id="UP000001977">
    <property type="component" value="Chromosome"/>
</dbReference>
<dbReference type="STRING" id="360910.BAV0358"/>
<name>Q2KZI0_BORA1</name>